<feature type="signal peptide" evidence="1">
    <location>
        <begin position="1"/>
        <end position="24"/>
    </location>
</feature>
<evidence type="ECO:0008006" key="4">
    <source>
        <dbReference type="Google" id="ProtNLM"/>
    </source>
</evidence>
<proteinExistence type="predicted"/>
<comment type="caution">
    <text evidence="2">The sequence shown here is derived from an EMBL/GenBank/DDBJ whole genome shotgun (WGS) entry which is preliminary data.</text>
</comment>
<keyword evidence="3" id="KW-1185">Reference proteome</keyword>
<dbReference type="InterPro" id="IPR011990">
    <property type="entry name" value="TPR-like_helical_dom_sf"/>
</dbReference>
<name>A0A839VAT0_9GAMM</name>
<feature type="chain" id="PRO_5033058978" description="Tetratricopeptide repeat protein" evidence="1">
    <location>
        <begin position="25"/>
        <end position="379"/>
    </location>
</feature>
<evidence type="ECO:0000256" key="1">
    <source>
        <dbReference type="SAM" id="SignalP"/>
    </source>
</evidence>
<accession>A0A839VAT0</accession>
<dbReference type="Proteomes" id="UP000547614">
    <property type="component" value="Unassembled WGS sequence"/>
</dbReference>
<dbReference type="AlphaFoldDB" id="A0A839VAT0"/>
<dbReference type="SUPFAM" id="SSF81901">
    <property type="entry name" value="HCP-like"/>
    <property type="match status" value="1"/>
</dbReference>
<organism evidence="2 3">
    <name type="scientific">Halomonas cerina</name>
    <dbReference type="NCBI Taxonomy" id="447424"/>
    <lineage>
        <taxon>Bacteria</taxon>
        <taxon>Pseudomonadati</taxon>
        <taxon>Pseudomonadota</taxon>
        <taxon>Gammaproteobacteria</taxon>
        <taxon>Oceanospirillales</taxon>
        <taxon>Halomonadaceae</taxon>
        <taxon>Halomonas</taxon>
    </lineage>
</organism>
<evidence type="ECO:0000313" key="2">
    <source>
        <dbReference type="EMBL" id="MBB3191085.1"/>
    </source>
</evidence>
<evidence type="ECO:0000313" key="3">
    <source>
        <dbReference type="Proteomes" id="UP000547614"/>
    </source>
</evidence>
<dbReference type="RefSeq" id="WP_183325866.1">
    <property type="nucleotide sequence ID" value="NZ_JACHXP010000010.1"/>
</dbReference>
<reference evidence="2 3" key="1">
    <citation type="submission" date="2020-08" db="EMBL/GenBank/DDBJ databases">
        <title>Genomic Encyclopedia of Type Strains, Phase III (KMG-III): the genomes of soil and plant-associated and newly described type strains.</title>
        <authorList>
            <person name="Whitman W."/>
        </authorList>
    </citation>
    <scope>NUCLEOTIDE SEQUENCE [LARGE SCALE GENOMIC DNA]</scope>
    <source>
        <strain evidence="2 3">CECT 7282</strain>
    </source>
</reference>
<gene>
    <name evidence="2" type="ORF">FHR94_002329</name>
</gene>
<protein>
    <recommendedName>
        <fullName evidence="4">Tetratricopeptide repeat protein</fullName>
    </recommendedName>
</protein>
<keyword evidence="1" id="KW-0732">Signal</keyword>
<dbReference type="EMBL" id="JACHXP010000010">
    <property type="protein sequence ID" value="MBB3191085.1"/>
    <property type="molecule type" value="Genomic_DNA"/>
</dbReference>
<dbReference type="Gene3D" id="1.25.40.10">
    <property type="entry name" value="Tetratricopeptide repeat domain"/>
    <property type="match status" value="2"/>
</dbReference>
<sequence>MTSRLPLASLIAGAWLALASPALAAPSLPGGIIRDLEALEQRLRAQEHTVVRDRALAQAERLAGGNAADRWARALYLQLAASAEARAGRAEAAADLLREARASDVADAEQRDRWQRQEAGLRLAAGDMAAGVALLDDWFQRHAGLPSDHWRMARAQAELERWDAAARWVKRALEAGDTPDEAQRALAVAVYRRAGHDERALALLGDGLDADSDAEAWRGAAGLAQRLGAPGQAAALWEAGWRLGVLSDSEDRLTLVKLHLAGGTPARAAEHLAEALDEEVLPDTLEHRRLLAQAWAQARDRERALSAWRHVARRSDAGDDWLRLGQLAHGWGREALAERALEAALERGVEVAEAWLAVLQQEGRGHPTRESAQDVTQVP</sequence>